<reference evidence="4" key="1">
    <citation type="submission" date="2023-03" db="EMBL/GenBank/DDBJ databases">
        <title>Massive genome expansion in bonnet fungi (Mycena s.s.) driven by repeated elements and novel gene families across ecological guilds.</title>
        <authorList>
            <consortium name="Lawrence Berkeley National Laboratory"/>
            <person name="Harder C.B."/>
            <person name="Miyauchi S."/>
            <person name="Viragh M."/>
            <person name="Kuo A."/>
            <person name="Thoen E."/>
            <person name="Andreopoulos B."/>
            <person name="Lu D."/>
            <person name="Skrede I."/>
            <person name="Drula E."/>
            <person name="Henrissat B."/>
            <person name="Morin E."/>
            <person name="Kohler A."/>
            <person name="Barry K."/>
            <person name="LaButti K."/>
            <person name="Morin E."/>
            <person name="Salamov A."/>
            <person name="Lipzen A."/>
            <person name="Mereny Z."/>
            <person name="Hegedus B."/>
            <person name="Baldrian P."/>
            <person name="Stursova M."/>
            <person name="Weitz H."/>
            <person name="Taylor A."/>
            <person name="Grigoriev I.V."/>
            <person name="Nagy L.G."/>
            <person name="Martin F."/>
            <person name="Kauserud H."/>
        </authorList>
    </citation>
    <scope>NUCLEOTIDE SEQUENCE</scope>
    <source>
        <strain evidence="4">CBHHK002</strain>
    </source>
</reference>
<evidence type="ECO:0000313" key="5">
    <source>
        <dbReference type="Proteomes" id="UP001218218"/>
    </source>
</evidence>
<dbReference type="InterPro" id="IPR012939">
    <property type="entry name" value="Glyco_hydro_92"/>
</dbReference>
<accession>A0AAD6YX21</accession>
<dbReference type="Gene3D" id="3.40.50.300">
    <property type="entry name" value="P-loop containing nucleotide triphosphate hydrolases"/>
    <property type="match status" value="1"/>
</dbReference>
<dbReference type="AlphaFoldDB" id="A0AAD6YX21"/>
<evidence type="ECO:0000256" key="1">
    <source>
        <dbReference type="SAM" id="MobiDB-lite"/>
    </source>
</evidence>
<sequence length="1236" mass="138372">MFALWLPCLVVALPSTLTSHLSLSVPDAQDGPSHQDHPHSDDSPRDIMLSPDNLLQLNITGGQGGSGGQGHLHGTGGPGGTGLGPTVHISVQQLTVPHLPATLAVEQTFIQASQNIAQCPPPSRIFQGRRNMLQKMHDFFTSNKGQNIYVLHGLGGAGKTQIALKFINESTSRTIATIETGLKNIAVIKHCGNSQKDGLLWLRTKVEEWLLFLDSADDPSINLHDFIPQCTHGNIIITSRNPGLSVYAGAQSHVSDMTEQDAVALLLRSAAQEATTNAKQIAIEIVKALHYLPLAIVQAGSFIAKSQDLDGYLALYTENQTHLLSMKPVQGHDHYAQTVYTTWQMSFNQLSPPATMFLQHCSFLHYNMISEEIFSHASKYRFQSDGPSKEELQNALEVLSYFVKPNGEWDSLKFLDVTNEIQAYSLLSFDARRRLFSMHELVHTWSQTTVSDRERCISAVGAILGMAISADPEDDIELATLRLYPHVEMAVQHGVKIAVDFRVQYGLIFRVARQLKESRKLLEEVLEEQKQHLGINHLNTIFTMGQLAQTYGGLGEHHKVKELEVSVLEKRKQLLGQDHPDTLKTLGNLATTYTNLGEHHKARELKISVLEKRKQILGQDHPHTLVAMGNLAATYTDLGEHHKAKELKVSVLEKRKQILGQDHPHTLIAMGNLASTYTDLGEHHKAKELKVSVLEKRKQILGQDDPHTLIAMRNLAVTYRDLGEHHKAKELEVSVLEKQKQILGQDHPDTLRTMGNLAVTYTDLGEHHKAKELEVSVLETRKQILGQDHPDTLIAIDLGEHHKAKELKVSVLEKQKQILGQDHPDTLRTMGNLAVTYTDLGEHHKAKELEVSVLEKQRQILGQDHPDTLTAMGNLAATYRDVEEYHNAKELEVFVLGKQKQILGQDHRDTLRTMGNLASTYSNLGEHQKARELQVVLLEKQKQILGSNHPDTLQTIDRLAQPQDNHPSILCTLGLWLHQLYLCHHHAHLISWLQLWRRRNLATSQILEASHRDINQLDLYRASLVPVNLTDENPYWESPYPFCNAFFCSYGQRGSDGMILLGDFAVKYGARVAQLGVPTDALYQVLVDTAENMLPDWYTVRRQNTAWKTFRYIPTGWVDPSGSTGLLMREASRAWEYALGDFVVHQVAIVLDKSAADVGKCANRSMNFVNMWDPSVTSNGFSGFAQRVSSFLLCAQIFTCICAERDLRLQPADRMQPGRSRGALVCARDGQQRRVL</sequence>
<dbReference type="InterPro" id="IPR011990">
    <property type="entry name" value="TPR-like_helical_dom_sf"/>
</dbReference>
<name>A0AAD6YX21_9AGAR</name>
<evidence type="ECO:0000313" key="4">
    <source>
        <dbReference type="EMBL" id="KAJ7300994.1"/>
    </source>
</evidence>
<dbReference type="SUPFAM" id="SSF52540">
    <property type="entry name" value="P-loop containing nucleoside triphosphate hydrolases"/>
    <property type="match status" value="1"/>
</dbReference>
<dbReference type="Gene3D" id="1.25.40.10">
    <property type="entry name" value="Tetratricopeptide repeat domain"/>
    <property type="match status" value="3"/>
</dbReference>
<comment type="caution">
    <text evidence="4">The sequence shown here is derived from an EMBL/GenBank/DDBJ whole genome shotgun (WGS) entry which is preliminary data.</text>
</comment>
<gene>
    <name evidence="4" type="ORF">DFH08DRAFT_946211</name>
</gene>
<evidence type="ECO:0000259" key="3">
    <source>
        <dbReference type="Pfam" id="PF07971"/>
    </source>
</evidence>
<dbReference type="PANTHER" id="PTHR46082">
    <property type="entry name" value="ATP/GTP-BINDING PROTEIN-RELATED"/>
    <property type="match status" value="1"/>
</dbReference>
<dbReference type="Pfam" id="PF07971">
    <property type="entry name" value="Glyco_hydro_92"/>
    <property type="match status" value="1"/>
</dbReference>
<dbReference type="SUPFAM" id="SSF48452">
    <property type="entry name" value="TPR-like"/>
    <property type="match status" value="3"/>
</dbReference>
<feature type="compositionally biased region" description="Basic and acidic residues" evidence="1">
    <location>
        <begin position="33"/>
        <end position="45"/>
    </location>
</feature>
<dbReference type="NCBIfam" id="NF040586">
    <property type="entry name" value="FxSxx_TPR"/>
    <property type="match status" value="1"/>
</dbReference>
<dbReference type="EMBL" id="JARIHO010000147">
    <property type="protein sequence ID" value="KAJ7300994.1"/>
    <property type="molecule type" value="Genomic_DNA"/>
</dbReference>
<evidence type="ECO:0000256" key="2">
    <source>
        <dbReference type="SAM" id="SignalP"/>
    </source>
</evidence>
<dbReference type="Proteomes" id="UP001218218">
    <property type="component" value="Unassembled WGS sequence"/>
</dbReference>
<keyword evidence="2" id="KW-0732">Signal</keyword>
<feature type="chain" id="PRO_5042218295" description="Glycosyl hydrolase family 92 domain-containing protein" evidence="2">
    <location>
        <begin position="19"/>
        <end position="1236"/>
    </location>
</feature>
<feature type="signal peptide" evidence="2">
    <location>
        <begin position="1"/>
        <end position="18"/>
    </location>
</feature>
<dbReference type="InterPro" id="IPR027417">
    <property type="entry name" value="P-loop_NTPase"/>
</dbReference>
<protein>
    <recommendedName>
        <fullName evidence="3">Glycosyl hydrolase family 92 domain-containing protein</fullName>
    </recommendedName>
</protein>
<proteinExistence type="predicted"/>
<feature type="region of interest" description="Disordered" evidence="1">
    <location>
        <begin position="24"/>
        <end position="81"/>
    </location>
</feature>
<feature type="domain" description="Glycosyl hydrolase family 92" evidence="3">
    <location>
        <begin position="1050"/>
        <end position="1184"/>
    </location>
</feature>
<organism evidence="4 5">
    <name type="scientific">Mycena albidolilacea</name>
    <dbReference type="NCBI Taxonomy" id="1033008"/>
    <lineage>
        <taxon>Eukaryota</taxon>
        <taxon>Fungi</taxon>
        <taxon>Dikarya</taxon>
        <taxon>Basidiomycota</taxon>
        <taxon>Agaricomycotina</taxon>
        <taxon>Agaricomycetes</taxon>
        <taxon>Agaricomycetidae</taxon>
        <taxon>Agaricales</taxon>
        <taxon>Marasmiineae</taxon>
        <taxon>Mycenaceae</taxon>
        <taxon>Mycena</taxon>
    </lineage>
</organism>
<dbReference type="PANTHER" id="PTHR46082:SF11">
    <property type="entry name" value="AAA+ ATPASE DOMAIN-CONTAINING PROTEIN-RELATED"/>
    <property type="match status" value="1"/>
</dbReference>
<dbReference type="Pfam" id="PF13424">
    <property type="entry name" value="TPR_12"/>
    <property type="match status" value="2"/>
</dbReference>
<dbReference type="Pfam" id="PF13374">
    <property type="entry name" value="TPR_10"/>
    <property type="match status" value="4"/>
</dbReference>
<keyword evidence="5" id="KW-1185">Reference proteome</keyword>
<feature type="compositionally biased region" description="Gly residues" evidence="1">
    <location>
        <begin position="61"/>
        <end position="81"/>
    </location>
</feature>
<dbReference type="Gene3D" id="1.20.1610.10">
    <property type="entry name" value="alpha-1,2-mannosidases domains"/>
    <property type="match status" value="1"/>
</dbReference>
<dbReference type="InterPro" id="IPR053137">
    <property type="entry name" value="NLR-like"/>
</dbReference>